<gene>
    <name evidence="4" type="primary">fliW</name>
    <name evidence="5" type="ORF">SUTH_03159</name>
</gene>
<dbReference type="AlphaFoldDB" id="W0SIY5"/>
<name>W0SIY5_9PROT</name>
<dbReference type="Proteomes" id="UP000031637">
    <property type="component" value="Chromosome"/>
</dbReference>
<accession>W0SIY5</accession>
<evidence type="ECO:0000256" key="2">
    <source>
        <dbReference type="ARBA" id="ARBA00022795"/>
    </source>
</evidence>
<reference evidence="5 6" key="1">
    <citation type="journal article" date="2014" name="Syst. Appl. Microbiol.">
        <title>Complete genomes of freshwater sulfur oxidizers Sulfuricella denitrificans skB26 and Sulfuritalea hydrogenivorans sk43H: genetic insights into the sulfur oxidation pathway of betaproteobacteria.</title>
        <authorList>
            <person name="Watanabe T."/>
            <person name="Kojima H."/>
            <person name="Fukui M."/>
        </authorList>
    </citation>
    <scope>NUCLEOTIDE SEQUENCE [LARGE SCALE GENOMIC DNA]</scope>
    <source>
        <strain evidence="5">DSM22779</strain>
    </source>
</reference>
<dbReference type="STRING" id="1223802.SUTH_03159"/>
<dbReference type="Gene3D" id="2.30.290.10">
    <property type="entry name" value="BH3618-like"/>
    <property type="match status" value="1"/>
</dbReference>
<protein>
    <recommendedName>
        <fullName evidence="4">Flagellar assembly factor FliW</fullName>
    </recommendedName>
</protein>
<keyword evidence="5" id="KW-0966">Cell projection</keyword>
<organism evidence="5 6">
    <name type="scientific">Sulfuritalea hydrogenivorans sk43H</name>
    <dbReference type="NCBI Taxonomy" id="1223802"/>
    <lineage>
        <taxon>Bacteria</taxon>
        <taxon>Pseudomonadati</taxon>
        <taxon>Pseudomonadota</taxon>
        <taxon>Betaproteobacteria</taxon>
        <taxon>Nitrosomonadales</taxon>
        <taxon>Sterolibacteriaceae</taxon>
        <taxon>Sulfuritalea</taxon>
    </lineage>
</organism>
<dbReference type="Pfam" id="PF02623">
    <property type="entry name" value="FliW"/>
    <property type="match status" value="1"/>
</dbReference>
<keyword evidence="5" id="KW-0282">Flagellum</keyword>
<dbReference type="InterPro" id="IPR024046">
    <property type="entry name" value="Flagellar_assmbl_FliW_dom_sf"/>
</dbReference>
<evidence type="ECO:0000313" key="5">
    <source>
        <dbReference type="EMBL" id="BAO30932.1"/>
    </source>
</evidence>
<keyword evidence="1 4" id="KW-0963">Cytoplasm</keyword>
<evidence type="ECO:0000313" key="6">
    <source>
        <dbReference type="Proteomes" id="UP000031637"/>
    </source>
</evidence>
<sequence length="146" mass="16261">MKIESPRFGTLVVEPSRIIEFPRGLVGLEDCKRFTLFHPEGDNPSYFILQSLDDAELAFHIADPAQFGFAHEITLSDEEAADLQLTDSDRDIANPVAHLVVVVMLSKDGPNQPVRANLNAPLIINLDTRRGLQHVFARLDYKVAPV</sequence>
<dbReference type="RefSeq" id="WP_041100569.1">
    <property type="nucleotide sequence ID" value="NZ_AP012547.1"/>
</dbReference>
<dbReference type="PANTHER" id="PTHR39190:SF1">
    <property type="entry name" value="FLAGELLAR ASSEMBLY FACTOR FLIW"/>
    <property type="match status" value="1"/>
</dbReference>
<dbReference type="InterPro" id="IPR003775">
    <property type="entry name" value="Flagellar_assembly_factor_FliW"/>
</dbReference>
<dbReference type="PANTHER" id="PTHR39190">
    <property type="entry name" value="FLAGELLAR ASSEMBLY FACTOR FLIW"/>
    <property type="match status" value="1"/>
</dbReference>
<comment type="function">
    <text evidence="4">Acts as an anti-CsrA protein, binds CsrA and prevents it from repressing translation of its target genes, one of which is flagellin. Binds to flagellin and participates in the assembly of the flagellum.</text>
</comment>
<dbReference type="GO" id="GO:0005737">
    <property type="term" value="C:cytoplasm"/>
    <property type="evidence" value="ECO:0007669"/>
    <property type="project" value="UniProtKB-SubCell"/>
</dbReference>
<dbReference type="GO" id="GO:0044780">
    <property type="term" value="P:bacterial-type flagellum assembly"/>
    <property type="evidence" value="ECO:0007669"/>
    <property type="project" value="UniProtKB-UniRule"/>
</dbReference>
<keyword evidence="4" id="KW-0143">Chaperone</keyword>
<dbReference type="GO" id="GO:0006417">
    <property type="term" value="P:regulation of translation"/>
    <property type="evidence" value="ECO:0007669"/>
    <property type="project" value="UniProtKB-KW"/>
</dbReference>
<keyword evidence="6" id="KW-1185">Reference proteome</keyword>
<dbReference type="HOGENOM" id="CLU_112356_0_1_4"/>
<keyword evidence="3 4" id="KW-0810">Translation regulation</keyword>
<comment type="subcellular location">
    <subcellularLocation>
        <location evidence="4">Cytoplasm</location>
    </subcellularLocation>
</comment>
<dbReference type="KEGG" id="shd:SUTH_03159"/>
<dbReference type="SUPFAM" id="SSF141457">
    <property type="entry name" value="BH3618-like"/>
    <property type="match status" value="1"/>
</dbReference>
<evidence type="ECO:0000256" key="1">
    <source>
        <dbReference type="ARBA" id="ARBA00022490"/>
    </source>
</evidence>
<proteinExistence type="inferred from homology"/>
<dbReference type="EMBL" id="AP012547">
    <property type="protein sequence ID" value="BAO30932.1"/>
    <property type="molecule type" value="Genomic_DNA"/>
</dbReference>
<comment type="similarity">
    <text evidence="4">Belongs to the FliW family.</text>
</comment>
<dbReference type="OrthoDB" id="9801235at2"/>
<dbReference type="HAMAP" id="MF_01185">
    <property type="entry name" value="FliW"/>
    <property type="match status" value="1"/>
</dbReference>
<evidence type="ECO:0000256" key="3">
    <source>
        <dbReference type="ARBA" id="ARBA00022845"/>
    </source>
</evidence>
<evidence type="ECO:0000256" key="4">
    <source>
        <dbReference type="HAMAP-Rule" id="MF_01185"/>
    </source>
</evidence>
<comment type="subunit">
    <text evidence="4">Interacts with translational regulator CsrA and flagellin(s).</text>
</comment>
<keyword evidence="5" id="KW-0969">Cilium</keyword>
<keyword evidence="2 4" id="KW-1005">Bacterial flagellum biogenesis</keyword>